<dbReference type="Proteomes" id="UP000533598">
    <property type="component" value="Unassembled WGS sequence"/>
</dbReference>
<keyword evidence="1" id="KW-1133">Transmembrane helix</keyword>
<gene>
    <name evidence="2" type="ORF">HNR67_001497</name>
</gene>
<reference evidence="2 3" key="1">
    <citation type="submission" date="2020-08" db="EMBL/GenBank/DDBJ databases">
        <title>Sequencing the genomes of 1000 actinobacteria strains.</title>
        <authorList>
            <person name="Klenk H.-P."/>
        </authorList>
    </citation>
    <scope>NUCLEOTIDE SEQUENCE [LARGE SCALE GENOMIC DNA]</scope>
    <source>
        <strain evidence="2 3">DSM 44230</strain>
    </source>
</reference>
<dbReference type="EMBL" id="JACHMH010000001">
    <property type="protein sequence ID" value="MBB4675379.1"/>
    <property type="molecule type" value="Genomic_DNA"/>
</dbReference>
<keyword evidence="1" id="KW-0472">Membrane</keyword>
<organism evidence="2 3">
    <name type="scientific">Crossiella cryophila</name>
    <dbReference type="NCBI Taxonomy" id="43355"/>
    <lineage>
        <taxon>Bacteria</taxon>
        <taxon>Bacillati</taxon>
        <taxon>Actinomycetota</taxon>
        <taxon>Actinomycetes</taxon>
        <taxon>Pseudonocardiales</taxon>
        <taxon>Pseudonocardiaceae</taxon>
        <taxon>Crossiella</taxon>
    </lineage>
</organism>
<accession>A0A7W7C8X2</accession>
<dbReference type="AlphaFoldDB" id="A0A7W7C8X2"/>
<dbReference type="RefSeq" id="WP_185001358.1">
    <property type="nucleotide sequence ID" value="NZ_BAAAUI010000006.1"/>
</dbReference>
<keyword evidence="3" id="KW-1185">Reference proteome</keyword>
<feature type="transmembrane region" description="Helical" evidence="1">
    <location>
        <begin position="96"/>
        <end position="117"/>
    </location>
</feature>
<evidence type="ECO:0000313" key="3">
    <source>
        <dbReference type="Proteomes" id="UP000533598"/>
    </source>
</evidence>
<evidence type="ECO:0000256" key="1">
    <source>
        <dbReference type="SAM" id="Phobius"/>
    </source>
</evidence>
<protein>
    <submittedName>
        <fullName evidence="2">Uncharacterized protein</fullName>
    </submittedName>
</protein>
<keyword evidence="1" id="KW-0812">Transmembrane</keyword>
<comment type="caution">
    <text evidence="2">The sequence shown here is derived from an EMBL/GenBank/DDBJ whole genome shotgun (WGS) entry which is preliminary data.</text>
</comment>
<proteinExistence type="predicted"/>
<evidence type="ECO:0000313" key="2">
    <source>
        <dbReference type="EMBL" id="MBB4675379.1"/>
    </source>
</evidence>
<name>A0A7W7C8X2_9PSEU</name>
<sequence>MRDSYDIRGVHGTNVNIGPGQQYVAGRDQHIGSSHELLTEIQSLRRALDDLRLTGAERREADRALDEVAQELQSPQPDRSRIATQTNRLTTLLQRAGALATAGAALLTPLGALTAWLGF</sequence>